<comment type="caution">
    <text evidence="1">The sequence shown here is derived from an EMBL/GenBank/DDBJ whole genome shotgun (WGS) entry which is preliminary data.</text>
</comment>
<dbReference type="EMBL" id="CM042063">
    <property type="protein sequence ID" value="KAI3667057.1"/>
    <property type="molecule type" value="Genomic_DNA"/>
</dbReference>
<keyword evidence="2" id="KW-1185">Reference proteome</keyword>
<reference evidence="2" key="1">
    <citation type="journal article" date="2022" name="Mol. Ecol. Resour.">
        <title>The genomes of chicory, endive, great burdock and yacon provide insights into Asteraceae palaeo-polyploidization history and plant inulin production.</title>
        <authorList>
            <person name="Fan W."/>
            <person name="Wang S."/>
            <person name="Wang H."/>
            <person name="Wang A."/>
            <person name="Jiang F."/>
            <person name="Liu H."/>
            <person name="Zhao H."/>
            <person name="Xu D."/>
            <person name="Zhang Y."/>
        </authorList>
    </citation>
    <scope>NUCLEOTIDE SEQUENCE [LARGE SCALE GENOMIC DNA]</scope>
    <source>
        <strain evidence="2">cv. Niubang</strain>
    </source>
</reference>
<gene>
    <name evidence="1" type="ORF">L6452_42099</name>
</gene>
<dbReference type="Proteomes" id="UP001055879">
    <property type="component" value="Linkage Group LG17"/>
</dbReference>
<name>A0ACB8XHX7_ARCLA</name>
<sequence>MERRMVSMNWDQLDDLDDDDEFYESTNRISAVVPLDFDYNEEDDQELDDSRVSFSNNVSNRKSFKDIQNVTVAAAPSSSSSFQYDMWMMAPGSITDRRRKLLQGMGLNSNKDFARISTTKLNKAMTKRVASRLPDATSSLDVNIANQNPISGTSMLLLSSSMDKTVRLWDIETKNCLKQFAHRDYVTCIQFNPTDDDYFISGSLDTKVRLWSIPGRKVIDWSDLHDMITSVSYSPDGQGAIVGLHKGSCKSYSTIDCKLEEKDQLQLHSKPKAEPKKITGFQFSPFNPTEVLVTSADSRIRILDGSHVVNKLIGYKNTTSQFSAQYSADGRYIICASEDSQVYIWKHERPKHTGAAKTKFVTTTSYEHFPCTEVTVVQPWLGSSKFQRINNETQSKGHSKRSDPLAPTPERKAHAKKPSELPPIPKKSTEKTTNPVVEDSEQPSDASVAASESADASSQSESGHHSNGSNVQSTAWGLVIVTAGAGGEIRVYQNVGLPVKVGLQTNLF</sequence>
<protein>
    <submittedName>
        <fullName evidence="1">Uncharacterized protein</fullName>
    </submittedName>
</protein>
<proteinExistence type="predicted"/>
<evidence type="ECO:0000313" key="1">
    <source>
        <dbReference type="EMBL" id="KAI3667057.1"/>
    </source>
</evidence>
<accession>A0ACB8XHX7</accession>
<organism evidence="1 2">
    <name type="scientific">Arctium lappa</name>
    <name type="common">Greater burdock</name>
    <name type="synonym">Lappa major</name>
    <dbReference type="NCBI Taxonomy" id="4217"/>
    <lineage>
        <taxon>Eukaryota</taxon>
        <taxon>Viridiplantae</taxon>
        <taxon>Streptophyta</taxon>
        <taxon>Embryophyta</taxon>
        <taxon>Tracheophyta</taxon>
        <taxon>Spermatophyta</taxon>
        <taxon>Magnoliopsida</taxon>
        <taxon>eudicotyledons</taxon>
        <taxon>Gunneridae</taxon>
        <taxon>Pentapetalae</taxon>
        <taxon>asterids</taxon>
        <taxon>campanulids</taxon>
        <taxon>Asterales</taxon>
        <taxon>Asteraceae</taxon>
        <taxon>Carduoideae</taxon>
        <taxon>Cardueae</taxon>
        <taxon>Arctiinae</taxon>
        <taxon>Arctium</taxon>
    </lineage>
</organism>
<reference evidence="1 2" key="2">
    <citation type="journal article" date="2022" name="Mol. Ecol. Resour.">
        <title>The genomes of chicory, endive, great burdock and yacon provide insights into Asteraceae paleo-polyploidization history and plant inulin production.</title>
        <authorList>
            <person name="Fan W."/>
            <person name="Wang S."/>
            <person name="Wang H."/>
            <person name="Wang A."/>
            <person name="Jiang F."/>
            <person name="Liu H."/>
            <person name="Zhao H."/>
            <person name="Xu D."/>
            <person name="Zhang Y."/>
        </authorList>
    </citation>
    <scope>NUCLEOTIDE SEQUENCE [LARGE SCALE GENOMIC DNA]</scope>
    <source>
        <strain evidence="2">cv. Niubang</strain>
    </source>
</reference>
<evidence type="ECO:0000313" key="2">
    <source>
        <dbReference type="Proteomes" id="UP001055879"/>
    </source>
</evidence>